<dbReference type="InterPro" id="IPR002491">
    <property type="entry name" value="ABC_transptr_periplasmic_BD"/>
</dbReference>
<sequence>MKMKPPSVKGRDVALFLLASVRRRKRTGPASMPRRTVGLPMLCYVKQGEGKLLLDGAVYRFDPGSLFYFVPGMTVQAELASPNLDYYLVLLNTIVIPGRTESEPPAASSLQLPPFLVPGRLLIRESRPMLKRFERLHEESRSLGQTASGRSIQHMRLQELLNYIVQQTSEREQAKETGPDIERTVKYMEERYREKISLNTLAELAGFTPSSYSRAFAKTMGIPPVEYLTNLRVAGAKMLLSHPDCRVKDISASVGFENEFYFSRIFKQTVGVSPSLYMKRDRLRIAVASCLALEHNLHSVGCEEVAAVNCFRYPGMDDEEHGRLVTDQLDTLRRALPELIVGDYFHAPYEAQLKQIAPVVILKNDPDWRVNHIRIAELVGREEEAKRTIGTMELREREARAMLGPSMGRETIIIMQVNHRLTRIQGTAHHPLNELCYNGLGLKPGSNIPSNHFRQEFPPEWLPALEADRLFIHKNHIRAGCDRVYRVMQGTDTWNAIKAVREHKVCFIPNWFRMSWTPPGRRRIIDDLLAMAEAGE</sequence>
<protein>
    <submittedName>
        <fullName evidence="5">AraC family transcriptional regulator</fullName>
    </submittedName>
</protein>
<keyword evidence="2" id="KW-0238">DNA-binding</keyword>
<dbReference type="PROSITE" id="PS00041">
    <property type="entry name" value="HTH_ARAC_FAMILY_1"/>
    <property type="match status" value="1"/>
</dbReference>
<dbReference type="InterPro" id="IPR018062">
    <property type="entry name" value="HTH_AraC-typ_CS"/>
</dbReference>
<dbReference type="SUPFAM" id="SSF46689">
    <property type="entry name" value="Homeodomain-like"/>
    <property type="match status" value="2"/>
</dbReference>
<dbReference type="GO" id="GO:0003700">
    <property type="term" value="F:DNA-binding transcription factor activity"/>
    <property type="evidence" value="ECO:0007669"/>
    <property type="project" value="InterPro"/>
</dbReference>
<evidence type="ECO:0000256" key="3">
    <source>
        <dbReference type="ARBA" id="ARBA00023163"/>
    </source>
</evidence>
<dbReference type="Pfam" id="PF01497">
    <property type="entry name" value="Peripla_BP_2"/>
    <property type="match status" value="1"/>
</dbReference>
<evidence type="ECO:0000256" key="1">
    <source>
        <dbReference type="ARBA" id="ARBA00023015"/>
    </source>
</evidence>
<comment type="caution">
    <text evidence="5">The sequence shown here is derived from an EMBL/GenBank/DDBJ whole genome shotgun (WGS) entry which is preliminary data.</text>
</comment>
<gene>
    <name evidence="5" type="ORF">FE784_15615</name>
</gene>
<dbReference type="PANTHER" id="PTHR43280">
    <property type="entry name" value="ARAC-FAMILY TRANSCRIPTIONAL REGULATOR"/>
    <property type="match status" value="1"/>
</dbReference>
<dbReference type="AlphaFoldDB" id="A0A5C4T987"/>
<organism evidence="5 6">
    <name type="scientific">Paenibacillus hemerocallicola</name>
    <dbReference type="NCBI Taxonomy" id="1172614"/>
    <lineage>
        <taxon>Bacteria</taxon>
        <taxon>Bacillati</taxon>
        <taxon>Bacillota</taxon>
        <taxon>Bacilli</taxon>
        <taxon>Bacillales</taxon>
        <taxon>Paenibacillaceae</taxon>
        <taxon>Paenibacillus</taxon>
    </lineage>
</organism>
<feature type="domain" description="HTH araC/xylS-type" evidence="4">
    <location>
        <begin position="182"/>
        <end position="280"/>
    </location>
</feature>
<keyword evidence="3" id="KW-0804">Transcription</keyword>
<dbReference type="PRINTS" id="PR00032">
    <property type="entry name" value="HTHARAC"/>
</dbReference>
<evidence type="ECO:0000313" key="6">
    <source>
        <dbReference type="Proteomes" id="UP000307943"/>
    </source>
</evidence>
<keyword evidence="6" id="KW-1185">Reference proteome</keyword>
<dbReference type="Gene3D" id="3.40.50.1980">
    <property type="entry name" value="Nitrogenase molybdenum iron protein domain"/>
    <property type="match status" value="1"/>
</dbReference>
<dbReference type="Proteomes" id="UP000307943">
    <property type="component" value="Unassembled WGS sequence"/>
</dbReference>
<accession>A0A5C4T987</accession>
<dbReference type="EMBL" id="VDCQ01000019">
    <property type="protein sequence ID" value="TNJ65445.1"/>
    <property type="molecule type" value="Genomic_DNA"/>
</dbReference>
<dbReference type="PANTHER" id="PTHR43280:SF28">
    <property type="entry name" value="HTH-TYPE TRANSCRIPTIONAL ACTIVATOR RHAS"/>
    <property type="match status" value="1"/>
</dbReference>
<dbReference type="SUPFAM" id="SSF53807">
    <property type="entry name" value="Helical backbone' metal receptor"/>
    <property type="match status" value="1"/>
</dbReference>
<dbReference type="InterPro" id="IPR018060">
    <property type="entry name" value="HTH_AraC"/>
</dbReference>
<dbReference type="SMART" id="SM00342">
    <property type="entry name" value="HTH_ARAC"/>
    <property type="match status" value="1"/>
</dbReference>
<dbReference type="RefSeq" id="WP_139603138.1">
    <property type="nucleotide sequence ID" value="NZ_VDCQ01000019.1"/>
</dbReference>
<dbReference type="GO" id="GO:0043565">
    <property type="term" value="F:sequence-specific DNA binding"/>
    <property type="evidence" value="ECO:0007669"/>
    <property type="project" value="InterPro"/>
</dbReference>
<dbReference type="OrthoDB" id="9807321at2"/>
<keyword evidence="1" id="KW-0805">Transcription regulation</keyword>
<dbReference type="Pfam" id="PF12833">
    <property type="entry name" value="HTH_18"/>
    <property type="match status" value="1"/>
</dbReference>
<proteinExistence type="predicted"/>
<dbReference type="InterPro" id="IPR037923">
    <property type="entry name" value="HTH-like"/>
</dbReference>
<evidence type="ECO:0000256" key="2">
    <source>
        <dbReference type="ARBA" id="ARBA00023125"/>
    </source>
</evidence>
<evidence type="ECO:0000313" key="5">
    <source>
        <dbReference type="EMBL" id="TNJ65445.1"/>
    </source>
</evidence>
<dbReference type="InterPro" id="IPR003313">
    <property type="entry name" value="AraC-bd"/>
</dbReference>
<dbReference type="Pfam" id="PF02311">
    <property type="entry name" value="AraC_binding"/>
    <property type="match status" value="1"/>
</dbReference>
<dbReference type="SUPFAM" id="SSF51215">
    <property type="entry name" value="Regulatory protein AraC"/>
    <property type="match status" value="1"/>
</dbReference>
<dbReference type="InterPro" id="IPR009057">
    <property type="entry name" value="Homeodomain-like_sf"/>
</dbReference>
<reference evidence="5 6" key="1">
    <citation type="submission" date="2019-05" db="EMBL/GenBank/DDBJ databases">
        <title>We sequenced the genome of Paenibacillus hemerocallicola KCTC 33185 for further insight into its adaptation and study the phylogeny of Paenibacillus.</title>
        <authorList>
            <person name="Narsing Rao M.P."/>
        </authorList>
    </citation>
    <scope>NUCLEOTIDE SEQUENCE [LARGE SCALE GENOMIC DNA]</scope>
    <source>
        <strain evidence="5 6">KCTC 33185</strain>
    </source>
</reference>
<dbReference type="PROSITE" id="PS01124">
    <property type="entry name" value="HTH_ARAC_FAMILY_2"/>
    <property type="match status" value="1"/>
</dbReference>
<dbReference type="Gene3D" id="1.10.10.60">
    <property type="entry name" value="Homeodomain-like"/>
    <property type="match status" value="2"/>
</dbReference>
<name>A0A5C4T987_9BACL</name>
<dbReference type="InterPro" id="IPR020449">
    <property type="entry name" value="Tscrpt_reg_AraC-type_HTH"/>
</dbReference>
<evidence type="ECO:0000259" key="4">
    <source>
        <dbReference type="PROSITE" id="PS01124"/>
    </source>
</evidence>